<dbReference type="Gene3D" id="3.30.70.2740">
    <property type="match status" value="1"/>
</dbReference>
<organism evidence="6 7">
    <name type="scientific">Sphingoaurantiacus capsulatus</name>
    <dbReference type="NCBI Taxonomy" id="1771310"/>
    <lineage>
        <taxon>Bacteria</taxon>
        <taxon>Pseudomonadati</taxon>
        <taxon>Pseudomonadota</taxon>
        <taxon>Alphaproteobacteria</taxon>
        <taxon>Sphingomonadales</taxon>
        <taxon>Sphingosinicellaceae</taxon>
        <taxon>Sphingoaurantiacus</taxon>
    </lineage>
</organism>
<evidence type="ECO:0000256" key="1">
    <source>
        <dbReference type="ARBA" id="ARBA00001974"/>
    </source>
</evidence>
<dbReference type="Gene3D" id="3.30.465.10">
    <property type="match status" value="1"/>
</dbReference>
<gene>
    <name evidence="6" type="ORF">ACFOMD_10305</name>
</gene>
<dbReference type="Pfam" id="PF01565">
    <property type="entry name" value="FAD_binding_4"/>
    <property type="match status" value="1"/>
</dbReference>
<evidence type="ECO:0000256" key="3">
    <source>
        <dbReference type="ARBA" id="ARBA00022827"/>
    </source>
</evidence>
<keyword evidence="2" id="KW-0285">Flavoprotein</keyword>
<keyword evidence="4" id="KW-0560">Oxidoreductase</keyword>
<evidence type="ECO:0000313" key="6">
    <source>
        <dbReference type="EMBL" id="MFC3712965.1"/>
    </source>
</evidence>
<keyword evidence="7" id="KW-1185">Reference proteome</keyword>
<dbReference type="InterPro" id="IPR016166">
    <property type="entry name" value="FAD-bd_PCMH"/>
</dbReference>
<dbReference type="InterPro" id="IPR016169">
    <property type="entry name" value="FAD-bd_PCMH_sub2"/>
</dbReference>
<keyword evidence="3" id="KW-0274">FAD</keyword>
<proteinExistence type="predicted"/>
<dbReference type="InterPro" id="IPR036318">
    <property type="entry name" value="FAD-bd_PCMH-like_sf"/>
</dbReference>
<dbReference type="Pfam" id="PF02913">
    <property type="entry name" value="FAD-oxidase_C"/>
    <property type="match status" value="1"/>
</dbReference>
<dbReference type="InterPro" id="IPR004113">
    <property type="entry name" value="FAD-bd_oxidored_4_C"/>
</dbReference>
<evidence type="ECO:0000313" key="7">
    <source>
        <dbReference type="Proteomes" id="UP001595615"/>
    </source>
</evidence>
<dbReference type="PROSITE" id="PS51387">
    <property type="entry name" value="FAD_PCMH"/>
    <property type="match status" value="1"/>
</dbReference>
<comment type="caution">
    <text evidence="6">The sequence shown here is derived from an EMBL/GenBank/DDBJ whole genome shotgun (WGS) entry which is preliminary data.</text>
</comment>
<dbReference type="Gene3D" id="3.30.70.2190">
    <property type="match status" value="1"/>
</dbReference>
<feature type="domain" description="FAD-binding PCMH-type" evidence="5">
    <location>
        <begin position="34"/>
        <end position="212"/>
    </location>
</feature>
<accession>A0ABV7XA01</accession>
<dbReference type="EMBL" id="JBHRXV010000009">
    <property type="protein sequence ID" value="MFC3712965.1"/>
    <property type="molecule type" value="Genomic_DNA"/>
</dbReference>
<dbReference type="InterPro" id="IPR051264">
    <property type="entry name" value="FAD-oxidored/transferase_4"/>
</dbReference>
<evidence type="ECO:0000256" key="4">
    <source>
        <dbReference type="ARBA" id="ARBA00023002"/>
    </source>
</evidence>
<dbReference type="PANTHER" id="PTHR43716">
    <property type="entry name" value="D-2-HYDROXYGLUTARATE DEHYDROGENASE, MITOCHONDRIAL"/>
    <property type="match status" value="1"/>
</dbReference>
<dbReference type="SUPFAM" id="SSF56176">
    <property type="entry name" value="FAD-binding/transporter-associated domain-like"/>
    <property type="match status" value="1"/>
</dbReference>
<dbReference type="SUPFAM" id="SSF55103">
    <property type="entry name" value="FAD-linked oxidases, C-terminal domain"/>
    <property type="match status" value="1"/>
</dbReference>
<dbReference type="PANTHER" id="PTHR43716:SF1">
    <property type="entry name" value="D-2-HYDROXYGLUTARATE DEHYDROGENASE, MITOCHONDRIAL"/>
    <property type="match status" value="1"/>
</dbReference>
<name>A0ABV7XA01_9SPHN</name>
<dbReference type="RefSeq" id="WP_380860874.1">
    <property type="nucleotide sequence ID" value="NZ_JBHRXV010000009.1"/>
</dbReference>
<dbReference type="InterPro" id="IPR016164">
    <property type="entry name" value="FAD-linked_Oxase-like_C"/>
</dbReference>
<dbReference type="Proteomes" id="UP001595615">
    <property type="component" value="Unassembled WGS sequence"/>
</dbReference>
<protein>
    <submittedName>
        <fullName evidence="6">FAD-binding oxidoreductase</fullName>
    </submittedName>
</protein>
<evidence type="ECO:0000259" key="5">
    <source>
        <dbReference type="PROSITE" id="PS51387"/>
    </source>
</evidence>
<dbReference type="InterPro" id="IPR006094">
    <property type="entry name" value="Oxid_FAD_bind_N"/>
</dbReference>
<reference evidence="7" key="1">
    <citation type="journal article" date="2019" name="Int. J. Syst. Evol. Microbiol.">
        <title>The Global Catalogue of Microorganisms (GCM) 10K type strain sequencing project: providing services to taxonomists for standard genome sequencing and annotation.</title>
        <authorList>
            <consortium name="The Broad Institute Genomics Platform"/>
            <consortium name="The Broad Institute Genome Sequencing Center for Infectious Disease"/>
            <person name="Wu L."/>
            <person name="Ma J."/>
        </authorList>
    </citation>
    <scope>NUCLEOTIDE SEQUENCE [LARGE SCALE GENOMIC DNA]</scope>
    <source>
        <strain evidence="7">KCTC 42644</strain>
    </source>
</reference>
<evidence type="ECO:0000256" key="2">
    <source>
        <dbReference type="ARBA" id="ARBA00022630"/>
    </source>
</evidence>
<sequence>MSALLAELRAIVGDAGLLALPDDMARYDSDGRGAGGAAIAVVRPATTGEVSALMRALHRHGAPVVPQGGRSGLAGAGLAAGAVVLSLERLAQAPQIDPINRTVQVDSGVPLSSLNAAAAAHGLTFPIDLGADPSVGGMVVANTGGARFLRYGDVRRNLLGLEVVLADGEGTVIELGGPVWKDNSGLDLKQLFTSSAGALGVVTRATLALQPLPANRVTALVGLATPAAAAPLLVELERRAGTLLTAFEGISATALELALAHVPRLRRPFAASPPYSVLIELSGGSGLPAGLLTNLLEEAIVPLIEIGTAIDAAVDEGDSLWAIRHAIPEGLRAHGSVIACDIAVRRGDLSRFRELAAAEVAQRWPQLVVADFGHVGDGGLHFNMVWPRDAGPAPAGLAAAVQSLVFAMVVEQFSGSFSAEHGIGPRNIDHYARFTPPPVRDLAGRVQRLVAPAGLGRVDFGAQLENAHV</sequence>
<dbReference type="Gene3D" id="3.30.43.10">
    <property type="entry name" value="Uridine Diphospho-n-acetylenolpyruvylglucosamine Reductase, domain 2"/>
    <property type="match status" value="1"/>
</dbReference>
<comment type="cofactor">
    <cofactor evidence="1">
        <name>FAD</name>
        <dbReference type="ChEBI" id="CHEBI:57692"/>
    </cofactor>
</comment>
<dbReference type="InterPro" id="IPR016167">
    <property type="entry name" value="FAD-bd_PCMH_sub1"/>
</dbReference>